<dbReference type="SUPFAM" id="SSF52047">
    <property type="entry name" value="RNI-like"/>
    <property type="match status" value="1"/>
</dbReference>
<gene>
    <name evidence="1" type="ORF">CLO192961_LOCUS132641</name>
</gene>
<evidence type="ECO:0000313" key="2">
    <source>
        <dbReference type="Proteomes" id="UP000766486"/>
    </source>
</evidence>
<organism evidence="1 2">
    <name type="scientific">Bionectria ochroleuca</name>
    <name type="common">Gliocladium roseum</name>
    <dbReference type="NCBI Taxonomy" id="29856"/>
    <lineage>
        <taxon>Eukaryota</taxon>
        <taxon>Fungi</taxon>
        <taxon>Dikarya</taxon>
        <taxon>Ascomycota</taxon>
        <taxon>Pezizomycotina</taxon>
        <taxon>Sordariomycetes</taxon>
        <taxon>Hypocreomycetidae</taxon>
        <taxon>Hypocreales</taxon>
        <taxon>Bionectriaceae</taxon>
        <taxon>Clonostachys</taxon>
    </lineage>
</organism>
<comment type="caution">
    <text evidence="1">The sequence shown here is derived from an EMBL/GenBank/DDBJ whole genome shotgun (WGS) entry which is preliminary data.</text>
</comment>
<dbReference type="Proteomes" id="UP000766486">
    <property type="component" value="Unassembled WGS sequence"/>
</dbReference>
<keyword evidence="2" id="KW-1185">Reference proteome</keyword>
<protein>
    <submittedName>
        <fullName evidence="1">Uncharacterized protein</fullName>
    </submittedName>
</protein>
<dbReference type="InterPro" id="IPR032675">
    <property type="entry name" value="LRR_dom_sf"/>
</dbReference>
<dbReference type="Gene3D" id="3.80.10.10">
    <property type="entry name" value="Ribonuclease Inhibitor"/>
    <property type="match status" value="1"/>
</dbReference>
<proteinExistence type="predicted"/>
<dbReference type="EMBL" id="CABFNS010000715">
    <property type="protein sequence ID" value="VUC24090.1"/>
    <property type="molecule type" value="Genomic_DNA"/>
</dbReference>
<reference evidence="1 2" key="1">
    <citation type="submission" date="2019-06" db="EMBL/GenBank/DDBJ databases">
        <authorList>
            <person name="Broberg M."/>
        </authorList>
    </citation>
    <scope>NUCLEOTIDE SEQUENCE [LARGE SCALE GENOMIC DNA]</scope>
</reference>
<sequence length="387" mass="44353">MRQARRIEISPGPQPYGLIWMLSGSLEVQEANPEGFFRFLHPETDWSNVVTIEGDLAKGINSLPSRLPPARDPSEVDIRIHGAKAFANYGLPHLTDLYLNFDNENNRLVDLAAIKLLFGHPSLEILRLSNINWLTEGIEEMEYYVKENKIHTIDLRNSAVNAFSIRHILTSFSSLRYLSVELHDIHVWKLHADVDGNVFPVEYSWEYDSADFGPVLTKHGQSLVELRLETWQYCDYQWERNLRTLGSLTRIPLRKLEIELQELVSGAKNLGNHEIEVLMRRLPLELEELTILDQEKDILTGIRSFLLSCMGRSLRVVNLEMIDSSPVDEGDTEEIDGWIMKKDYRYTRTAAGNDLILYVSFVKFGFPHSTHSETKPTLVVGQEGVVH</sequence>
<accession>A0ABY6TZF6</accession>
<evidence type="ECO:0000313" key="1">
    <source>
        <dbReference type="EMBL" id="VUC24090.1"/>
    </source>
</evidence>
<name>A0ABY6TZF6_BIOOC</name>